<accession>A0A0C2GHB6</accession>
<reference evidence="1 2" key="1">
    <citation type="submission" date="2013-12" db="EMBL/GenBank/DDBJ databases">
        <title>Draft genome of the parsitic nematode Ancylostoma duodenale.</title>
        <authorList>
            <person name="Mitreva M."/>
        </authorList>
    </citation>
    <scope>NUCLEOTIDE SEQUENCE [LARGE SCALE GENOMIC DNA]</scope>
    <source>
        <strain evidence="1 2">Zhejiang</strain>
    </source>
</reference>
<dbReference type="AlphaFoldDB" id="A0A0C2GHB6"/>
<organism evidence="1 2">
    <name type="scientific">Ancylostoma duodenale</name>
    <dbReference type="NCBI Taxonomy" id="51022"/>
    <lineage>
        <taxon>Eukaryota</taxon>
        <taxon>Metazoa</taxon>
        <taxon>Ecdysozoa</taxon>
        <taxon>Nematoda</taxon>
        <taxon>Chromadorea</taxon>
        <taxon>Rhabditida</taxon>
        <taxon>Rhabditina</taxon>
        <taxon>Rhabditomorpha</taxon>
        <taxon>Strongyloidea</taxon>
        <taxon>Ancylostomatidae</taxon>
        <taxon>Ancylostomatinae</taxon>
        <taxon>Ancylostoma</taxon>
    </lineage>
</organism>
<evidence type="ECO:0000313" key="2">
    <source>
        <dbReference type="Proteomes" id="UP000054047"/>
    </source>
</evidence>
<evidence type="ECO:0000313" key="1">
    <source>
        <dbReference type="EMBL" id="KIH60585.1"/>
    </source>
</evidence>
<keyword evidence="2" id="KW-1185">Reference proteome</keyword>
<gene>
    <name evidence="1" type="ORF">ANCDUO_09156</name>
</gene>
<protein>
    <submittedName>
        <fullName evidence="1">Uncharacterized protein</fullName>
    </submittedName>
</protein>
<dbReference type="Proteomes" id="UP000054047">
    <property type="component" value="Unassembled WGS sequence"/>
</dbReference>
<dbReference type="EMBL" id="KN730831">
    <property type="protein sequence ID" value="KIH60585.1"/>
    <property type="molecule type" value="Genomic_DNA"/>
</dbReference>
<sequence length="72" mass="8551">MCSKLKQKLGDNANDFGSRRVVNTIRIEEIRVDDDRWHSLALFQAFQREEEYRRECDEKKPKKGKGQGIRLL</sequence>
<proteinExistence type="predicted"/>
<dbReference type="OrthoDB" id="6275838at2759"/>
<feature type="non-terminal residue" evidence="1">
    <location>
        <position position="72"/>
    </location>
</feature>
<name>A0A0C2GHB6_9BILA</name>